<evidence type="ECO:0000313" key="8">
    <source>
        <dbReference type="EMBL" id="ACU71139.1"/>
    </source>
</evidence>
<dbReference type="CDD" id="cd00190">
    <property type="entry name" value="Tryp_SPc"/>
    <property type="match status" value="1"/>
</dbReference>
<keyword evidence="9" id="KW-1185">Reference proteome</keyword>
<dbReference type="SMART" id="SM00020">
    <property type="entry name" value="Tryp_SPc"/>
    <property type="match status" value="1"/>
</dbReference>
<dbReference type="STRING" id="479433.Caci_2220"/>
<dbReference type="Gene3D" id="2.40.10.10">
    <property type="entry name" value="Trypsin-like serine proteases"/>
    <property type="match status" value="1"/>
</dbReference>
<evidence type="ECO:0000313" key="9">
    <source>
        <dbReference type="Proteomes" id="UP000000851"/>
    </source>
</evidence>
<keyword evidence="3" id="KW-0732">Signal</keyword>
<evidence type="ECO:0000256" key="3">
    <source>
        <dbReference type="ARBA" id="ARBA00022729"/>
    </source>
</evidence>
<dbReference type="InterPro" id="IPR033116">
    <property type="entry name" value="TRYPSIN_SER"/>
</dbReference>
<dbReference type="EMBL" id="CP001700">
    <property type="protein sequence ID" value="ACU71139.1"/>
    <property type="molecule type" value="Genomic_DNA"/>
</dbReference>
<keyword evidence="6" id="KW-0378">Hydrolase</keyword>
<dbReference type="InterPro" id="IPR018114">
    <property type="entry name" value="TRYPSIN_HIS"/>
</dbReference>
<evidence type="ECO:0000259" key="7">
    <source>
        <dbReference type="PROSITE" id="PS50240"/>
    </source>
</evidence>
<dbReference type="HOGENOM" id="CLU_006842_7_0_11"/>
<proteinExistence type="predicted"/>
<keyword evidence="6" id="KW-0645">Protease</keyword>
<dbReference type="GO" id="GO:0004252">
    <property type="term" value="F:serine-type endopeptidase activity"/>
    <property type="evidence" value="ECO:0007669"/>
    <property type="project" value="InterPro"/>
</dbReference>
<keyword evidence="2" id="KW-0964">Secreted</keyword>
<keyword evidence="5" id="KW-0325">Glycoprotein</keyword>
<dbReference type="InterPro" id="IPR001314">
    <property type="entry name" value="Peptidase_S1A"/>
</dbReference>
<feature type="domain" description="Peptidase S1" evidence="7">
    <location>
        <begin position="48"/>
        <end position="301"/>
    </location>
</feature>
<evidence type="ECO:0000256" key="2">
    <source>
        <dbReference type="ARBA" id="ARBA00022525"/>
    </source>
</evidence>
<dbReference type="eggNOG" id="COG5640">
    <property type="taxonomic scope" value="Bacteria"/>
</dbReference>
<reference evidence="8 9" key="1">
    <citation type="journal article" date="2009" name="Stand. Genomic Sci.">
        <title>Complete genome sequence of Catenulispora acidiphila type strain (ID 139908).</title>
        <authorList>
            <person name="Copeland A."/>
            <person name="Lapidus A."/>
            <person name="Glavina Del Rio T."/>
            <person name="Nolan M."/>
            <person name="Lucas S."/>
            <person name="Chen F."/>
            <person name="Tice H."/>
            <person name="Cheng J.F."/>
            <person name="Bruce D."/>
            <person name="Goodwin L."/>
            <person name="Pitluck S."/>
            <person name="Mikhailova N."/>
            <person name="Pati A."/>
            <person name="Ivanova N."/>
            <person name="Mavromatis K."/>
            <person name="Chen A."/>
            <person name="Palaniappan K."/>
            <person name="Chain P."/>
            <person name="Land M."/>
            <person name="Hauser L."/>
            <person name="Chang Y.J."/>
            <person name="Jeffries C.D."/>
            <person name="Chertkov O."/>
            <person name="Brettin T."/>
            <person name="Detter J.C."/>
            <person name="Han C."/>
            <person name="Ali Z."/>
            <person name="Tindall B.J."/>
            <person name="Goker M."/>
            <person name="Bristow J."/>
            <person name="Eisen J.A."/>
            <person name="Markowitz V."/>
            <person name="Hugenholtz P."/>
            <person name="Kyrpides N.C."/>
            <person name="Klenk H.P."/>
        </authorList>
    </citation>
    <scope>NUCLEOTIDE SEQUENCE [LARGE SCALE GENOMIC DNA]</scope>
    <source>
        <strain evidence="9">DSM 44928 / JCM 14897 / NBRC 102108 / NRRL B-24433 / ID139908</strain>
    </source>
</reference>
<organism evidence="8 9">
    <name type="scientific">Catenulispora acidiphila (strain DSM 44928 / JCM 14897 / NBRC 102108 / NRRL B-24433 / ID139908)</name>
    <dbReference type="NCBI Taxonomy" id="479433"/>
    <lineage>
        <taxon>Bacteria</taxon>
        <taxon>Bacillati</taxon>
        <taxon>Actinomycetota</taxon>
        <taxon>Actinomycetes</taxon>
        <taxon>Catenulisporales</taxon>
        <taxon>Catenulisporaceae</taxon>
        <taxon>Catenulispora</taxon>
    </lineage>
</organism>
<evidence type="ECO:0000256" key="5">
    <source>
        <dbReference type="ARBA" id="ARBA00023180"/>
    </source>
</evidence>
<dbReference type="InterPro" id="IPR001254">
    <property type="entry name" value="Trypsin_dom"/>
</dbReference>
<dbReference type="FunFam" id="2.40.10.10:FF:000054">
    <property type="entry name" value="Complement C1r subcomponent"/>
    <property type="match status" value="1"/>
</dbReference>
<evidence type="ECO:0000256" key="4">
    <source>
        <dbReference type="ARBA" id="ARBA00023157"/>
    </source>
</evidence>
<dbReference type="InterPro" id="IPR009003">
    <property type="entry name" value="Peptidase_S1_PA"/>
</dbReference>
<keyword evidence="6" id="KW-0720">Serine protease</keyword>
<evidence type="ECO:0000256" key="6">
    <source>
        <dbReference type="RuleBase" id="RU363034"/>
    </source>
</evidence>
<keyword evidence="4" id="KW-1015">Disulfide bond</keyword>
<dbReference type="PANTHER" id="PTHR24252">
    <property type="entry name" value="ACROSIN-RELATED"/>
    <property type="match status" value="1"/>
</dbReference>
<evidence type="ECO:0000256" key="1">
    <source>
        <dbReference type="ARBA" id="ARBA00004613"/>
    </source>
</evidence>
<comment type="subcellular location">
    <subcellularLocation>
        <location evidence="1">Secreted</location>
    </subcellularLocation>
</comment>
<dbReference type="InterPro" id="IPR043504">
    <property type="entry name" value="Peptidase_S1_PA_chymotrypsin"/>
</dbReference>
<accession>C7QHW4</accession>
<dbReference type="GO" id="GO:0005576">
    <property type="term" value="C:extracellular region"/>
    <property type="evidence" value="ECO:0007669"/>
    <property type="project" value="UniProtKB-SubCell"/>
</dbReference>
<dbReference type="PROSITE" id="PS00135">
    <property type="entry name" value="TRYPSIN_SER"/>
    <property type="match status" value="1"/>
</dbReference>
<name>C7QHW4_CATAD</name>
<dbReference type="Proteomes" id="UP000000851">
    <property type="component" value="Chromosome"/>
</dbReference>
<dbReference type="PRINTS" id="PR00722">
    <property type="entry name" value="CHYMOTRYPSIN"/>
</dbReference>
<dbReference type="PROSITE" id="PS00134">
    <property type="entry name" value="TRYPSIN_HIS"/>
    <property type="match status" value="1"/>
</dbReference>
<protein>
    <submittedName>
        <fullName evidence="8">Peptidase S1 and S6 chymotrypsin/Hap</fullName>
    </submittedName>
</protein>
<dbReference type="PROSITE" id="PS50240">
    <property type="entry name" value="TRYPSIN_DOM"/>
    <property type="match status" value="1"/>
</dbReference>
<dbReference type="KEGG" id="cai:Caci_2220"/>
<dbReference type="SUPFAM" id="SSF50494">
    <property type="entry name" value="Trypsin-like serine proteases"/>
    <property type="match status" value="1"/>
</dbReference>
<dbReference type="OrthoDB" id="1496095at2"/>
<dbReference type="InParanoid" id="C7QHW4"/>
<gene>
    <name evidence="8" type="ordered locus">Caci_2220</name>
</gene>
<dbReference type="PANTHER" id="PTHR24252:SF7">
    <property type="entry name" value="HYALIN"/>
    <property type="match status" value="1"/>
</dbReference>
<sequence precursor="true">MTRLRRRVARMAAWGVAGVLTVAGVAAATALGAPAKPAAAVLRPIPRIVGGAAAPDGAYPFMAALQQWAGNGYLTICGGTLIAPDEVLTAAHCVDQWSVGQTASTGEAKERIIVGRTVLSASDGAIRVPAAIHMDPTWDSATESDDAAVVQLDTPIADVASPTMPPSGNQSYEHAGTPARAIGWGSTQAQGPADVGGGVYPDELRQVDLPLVGDGPCRSVFDGIRNPALYPQEMLCAGGDGHHDACTGDSGGPLLAALPGGTWELIGVTSWGNGCAVPGTPGVFTRLSAPDIHSFVATASDANDFGP</sequence>
<dbReference type="AlphaFoldDB" id="C7QHW4"/>
<dbReference type="RefSeq" id="WP_012786432.1">
    <property type="nucleotide sequence ID" value="NC_013131.1"/>
</dbReference>
<dbReference type="Pfam" id="PF00089">
    <property type="entry name" value="Trypsin"/>
    <property type="match status" value="1"/>
</dbReference>
<dbReference type="GO" id="GO:0006508">
    <property type="term" value="P:proteolysis"/>
    <property type="evidence" value="ECO:0007669"/>
    <property type="project" value="UniProtKB-KW"/>
</dbReference>